<dbReference type="WBParaSite" id="SMRG1_88490.1">
    <property type="protein sequence ID" value="SMRG1_88490.1"/>
    <property type="gene ID" value="SMRG1_88490"/>
</dbReference>
<dbReference type="Proteomes" id="UP000050790">
    <property type="component" value="Unassembled WGS sequence"/>
</dbReference>
<feature type="chain" id="PRO_5041654565" evidence="1">
    <location>
        <begin position="24"/>
        <end position="133"/>
    </location>
</feature>
<sequence>MMNTMIVEFVCIFICLIAINVNAVPTTKPHPVTVKQSTPVHHEEESFFKRTWHKFTSMFGSSDSDSKPNENPNISTVEVESLSLKERIINKFNSIFGEEEYNPSKDSDFVDRLWMLFKHCFLNFKNLAKIFSI</sequence>
<organism evidence="2 3">
    <name type="scientific">Schistosoma margrebowiei</name>
    <dbReference type="NCBI Taxonomy" id="48269"/>
    <lineage>
        <taxon>Eukaryota</taxon>
        <taxon>Metazoa</taxon>
        <taxon>Spiralia</taxon>
        <taxon>Lophotrochozoa</taxon>
        <taxon>Platyhelminthes</taxon>
        <taxon>Trematoda</taxon>
        <taxon>Digenea</taxon>
        <taxon>Strigeidida</taxon>
        <taxon>Schistosomatoidea</taxon>
        <taxon>Schistosomatidae</taxon>
        <taxon>Schistosoma</taxon>
    </lineage>
</organism>
<proteinExistence type="predicted"/>
<name>A0AA85AJS5_9TREM</name>
<dbReference type="AlphaFoldDB" id="A0AA85AJS5"/>
<reference evidence="3" key="1">
    <citation type="submission" date="2023-11" db="UniProtKB">
        <authorList>
            <consortium name="WormBaseParasite"/>
        </authorList>
    </citation>
    <scope>IDENTIFICATION</scope>
</reference>
<keyword evidence="1" id="KW-0732">Signal</keyword>
<feature type="signal peptide" evidence="1">
    <location>
        <begin position="1"/>
        <end position="23"/>
    </location>
</feature>
<evidence type="ECO:0000313" key="2">
    <source>
        <dbReference type="Proteomes" id="UP000050790"/>
    </source>
</evidence>
<evidence type="ECO:0000313" key="3">
    <source>
        <dbReference type="WBParaSite" id="SMRG1_88490.1"/>
    </source>
</evidence>
<protein>
    <submittedName>
        <fullName evidence="3">Uncharacterized protein</fullName>
    </submittedName>
</protein>
<accession>A0AA85AJS5</accession>
<evidence type="ECO:0000256" key="1">
    <source>
        <dbReference type="SAM" id="SignalP"/>
    </source>
</evidence>